<evidence type="ECO:0000256" key="1">
    <source>
        <dbReference type="SAM" id="MobiDB-lite"/>
    </source>
</evidence>
<comment type="caution">
    <text evidence="3">The sequence shown here is derived from an EMBL/GenBank/DDBJ whole genome shotgun (WGS) entry which is preliminary data.</text>
</comment>
<gene>
    <name evidence="3" type="ORF">EUA06_16335</name>
</gene>
<dbReference type="AlphaFoldDB" id="A0A4Q2RLF7"/>
<feature type="chain" id="PRO_5020933686" evidence="2">
    <location>
        <begin position="25"/>
        <end position="68"/>
    </location>
</feature>
<evidence type="ECO:0000256" key="2">
    <source>
        <dbReference type="SAM" id="SignalP"/>
    </source>
</evidence>
<dbReference type="RefSeq" id="WP_129477707.1">
    <property type="nucleotide sequence ID" value="NZ_SDWS01000007.1"/>
</dbReference>
<proteinExistence type="predicted"/>
<dbReference type="EMBL" id="SDWS01000007">
    <property type="protein sequence ID" value="RYB89537.1"/>
    <property type="molecule type" value="Genomic_DNA"/>
</dbReference>
<dbReference type="PROSITE" id="PS51257">
    <property type="entry name" value="PROKAR_LIPOPROTEIN"/>
    <property type="match status" value="1"/>
</dbReference>
<feature type="signal peptide" evidence="2">
    <location>
        <begin position="1"/>
        <end position="24"/>
    </location>
</feature>
<feature type="region of interest" description="Disordered" evidence="1">
    <location>
        <begin position="48"/>
        <end position="68"/>
    </location>
</feature>
<reference evidence="3 4" key="1">
    <citation type="submission" date="2019-01" db="EMBL/GenBank/DDBJ databases">
        <title>Novel species of Nocardioides.</title>
        <authorList>
            <person name="Liu Q."/>
            <person name="Xin Y.-H."/>
        </authorList>
    </citation>
    <scope>NUCLEOTIDE SEQUENCE [LARGE SCALE GENOMIC DNA]</scope>
    <source>
        <strain evidence="3 4">HLT3-15</strain>
    </source>
</reference>
<accession>A0A4Q2RLF7</accession>
<keyword evidence="2" id="KW-0732">Signal</keyword>
<protein>
    <submittedName>
        <fullName evidence="3">Uncharacterized protein</fullName>
    </submittedName>
</protein>
<name>A0A4Q2RLF7_9ACTN</name>
<sequence length="68" mass="6880">MRARTTIALALAMALTGCNGTVDGARPAPSGGAIDEPSVVEPTTDLLDWQDAGAPSGTQVRGPDWQGS</sequence>
<evidence type="ECO:0000313" key="4">
    <source>
        <dbReference type="Proteomes" id="UP000291838"/>
    </source>
</evidence>
<organism evidence="3 4">
    <name type="scientific">Nocardioides glacieisoli</name>
    <dbReference type="NCBI Taxonomy" id="1168730"/>
    <lineage>
        <taxon>Bacteria</taxon>
        <taxon>Bacillati</taxon>
        <taxon>Actinomycetota</taxon>
        <taxon>Actinomycetes</taxon>
        <taxon>Propionibacteriales</taxon>
        <taxon>Nocardioidaceae</taxon>
        <taxon>Nocardioides</taxon>
    </lineage>
</organism>
<keyword evidence="4" id="KW-1185">Reference proteome</keyword>
<evidence type="ECO:0000313" key="3">
    <source>
        <dbReference type="EMBL" id="RYB89537.1"/>
    </source>
</evidence>
<dbReference type="Proteomes" id="UP000291838">
    <property type="component" value="Unassembled WGS sequence"/>
</dbReference>